<keyword evidence="3" id="KW-1185">Reference proteome</keyword>
<comment type="caution">
    <text evidence="2">The sequence shown here is derived from an EMBL/GenBank/DDBJ whole genome shotgun (WGS) entry which is preliminary data.</text>
</comment>
<proteinExistence type="predicted"/>
<organism evidence="2 3">
    <name type="scientific">Parathielavia hyrcaniae</name>
    <dbReference type="NCBI Taxonomy" id="113614"/>
    <lineage>
        <taxon>Eukaryota</taxon>
        <taxon>Fungi</taxon>
        <taxon>Dikarya</taxon>
        <taxon>Ascomycota</taxon>
        <taxon>Pezizomycotina</taxon>
        <taxon>Sordariomycetes</taxon>
        <taxon>Sordariomycetidae</taxon>
        <taxon>Sordariales</taxon>
        <taxon>Chaetomiaceae</taxon>
        <taxon>Parathielavia</taxon>
    </lineage>
</organism>
<dbReference type="Proteomes" id="UP001305647">
    <property type="component" value="Unassembled WGS sequence"/>
</dbReference>
<protein>
    <submittedName>
        <fullName evidence="2">Uncharacterized protein</fullName>
    </submittedName>
</protein>
<feature type="signal peptide" evidence="1">
    <location>
        <begin position="1"/>
        <end position="20"/>
    </location>
</feature>
<sequence>MVFSLLRLACAASFLSAALAQITLRSEAETVSASVDVDSLDFSDAAGVSTVTSKGITYGCKCYPGESCWPSASKWRSLNATVDGRLLVHIPPAAACHNTFTGPLGTVNTYDAAKCAEVTQNWESESWTAPQPRTAPFVRRSTYIERWWPPSLSNNLRISCHLLIYR</sequence>
<evidence type="ECO:0000313" key="3">
    <source>
        <dbReference type="Proteomes" id="UP001305647"/>
    </source>
</evidence>
<feature type="chain" id="PRO_5042944005" evidence="1">
    <location>
        <begin position="21"/>
        <end position="166"/>
    </location>
</feature>
<evidence type="ECO:0000256" key="1">
    <source>
        <dbReference type="SAM" id="SignalP"/>
    </source>
</evidence>
<keyword evidence="1" id="KW-0732">Signal</keyword>
<dbReference type="AlphaFoldDB" id="A0AAN6SXS7"/>
<gene>
    <name evidence="2" type="ORF">N658DRAFT_500531</name>
</gene>
<reference evidence="2" key="2">
    <citation type="submission" date="2023-05" db="EMBL/GenBank/DDBJ databases">
        <authorList>
            <consortium name="Lawrence Berkeley National Laboratory"/>
            <person name="Steindorff A."/>
            <person name="Hensen N."/>
            <person name="Bonometti L."/>
            <person name="Westerberg I."/>
            <person name="Brannstrom I.O."/>
            <person name="Guillou S."/>
            <person name="Cros-Aarteil S."/>
            <person name="Calhoun S."/>
            <person name="Haridas S."/>
            <person name="Kuo A."/>
            <person name="Mondo S."/>
            <person name="Pangilinan J."/>
            <person name="Riley R."/>
            <person name="Labutti K."/>
            <person name="Andreopoulos B."/>
            <person name="Lipzen A."/>
            <person name="Chen C."/>
            <person name="Yanf M."/>
            <person name="Daum C."/>
            <person name="Ng V."/>
            <person name="Clum A."/>
            <person name="Ohm R."/>
            <person name="Martin F."/>
            <person name="Silar P."/>
            <person name="Natvig D."/>
            <person name="Lalanne C."/>
            <person name="Gautier V."/>
            <person name="Ament-Velasquez S.L."/>
            <person name="Kruys A."/>
            <person name="Hutchinson M.I."/>
            <person name="Powell A.J."/>
            <person name="Barry K."/>
            <person name="Miller A.N."/>
            <person name="Grigoriev I.V."/>
            <person name="Debuchy R."/>
            <person name="Gladieux P."/>
            <person name="Thoren M.H."/>
            <person name="Johannesson H."/>
        </authorList>
    </citation>
    <scope>NUCLEOTIDE SEQUENCE</scope>
    <source>
        <strain evidence="2">CBS 757.83</strain>
    </source>
</reference>
<name>A0AAN6SXS7_9PEZI</name>
<reference evidence="2" key="1">
    <citation type="journal article" date="2023" name="Mol. Phylogenet. Evol.">
        <title>Genome-scale phylogeny and comparative genomics of the fungal order Sordariales.</title>
        <authorList>
            <person name="Hensen N."/>
            <person name="Bonometti L."/>
            <person name="Westerberg I."/>
            <person name="Brannstrom I.O."/>
            <person name="Guillou S."/>
            <person name="Cros-Aarteil S."/>
            <person name="Calhoun S."/>
            <person name="Haridas S."/>
            <person name="Kuo A."/>
            <person name="Mondo S."/>
            <person name="Pangilinan J."/>
            <person name="Riley R."/>
            <person name="LaButti K."/>
            <person name="Andreopoulos B."/>
            <person name="Lipzen A."/>
            <person name="Chen C."/>
            <person name="Yan M."/>
            <person name="Daum C."/>
            <person name="Ng V."/>
            <person name="Clum A."/>
            <person name="Steindorff A."/>
            <person name="Ohm R.A."/>
            <person name="Martin F."/>
            <person name="Silar P."/>
            <person name="Natvig D.O."/>
            <person name="Lalanne C."/>
            <person name="Gautier V."/>
            <person name="Ament-Velasquez S.L."/>
            <person name="Kruys A."/>
            <person name="Hutchinson M.I."/>
            <person name="Powell A.J."/>
            <person name="Barry K."/>
            <person name="Miller A.N."/>
            <person name="Grigoriev I.V."/>
            <person name="Debuchy R."/>
            <person name="Gladieux P."/>
            <person name="Hiltunen Thoren M."/>
            <person name="Johannesson H."/>
        </authorList>
    </citation>
    <scope>NUCLEOTIDE SEQUENCE</scope>
    <source>
        <strain evidence="2">CBS 757.83</strain>
    </source>
</reference>
<accession>A0AAN6SXS7</accession>
<dbReference type="EMBL" id="MU863678">
    <property type="protein sequence ID" value="KAK4097303.1"/>
    <property type="molecule type" value="Genomic_DNA"/>
</dbReference>
<evidence type="ECO:0000313" key="2">
    <source>
        <dbReference type="EMBL" id="KAK4097303.1"/>
    </source>
</evidence>